<accession>A0ABM7PE01</accession>
<keyword evidence="2" id="KW-1185">Reference proteome</keyword>
<dbReference type="EMBL" id="AP024488">
    <property type="protein sequence ID" value="BCS95313.1"/>
    <property type="molecule type" value="Genomic_DNA"/>
</dbReference>
<gene>
    <name evidence="1" type="ORF">DSLASN_09450</name>
</gene>
<reference evidence="1 2" key="1">
    <citation type="submission" date="2021-02" db="EMBL/GenBank/DDBJ databases">
        <title>Complete genome of Desulfoluna sp. strain ASN36.</title>
        <authorList>
            <person name="Takahashi A."/>
            <person name="Kojima H."/>
            <person name="Fukui M."/>
        </authorList>
    </citation>
    <scope>NUCLEOTIDE SEQUENCE [LARGE SCALE GENOMIC DNA]</scope>
    <source>
        <strain evidence="1 2">ASN36</strain>
    </source>
</reference>
<sequence>MKEGAMCGKGQGTIAVWAQAVLPGFTVETYDKRHRGCGSDGPLDSIR</sequence>
<evidence type="ECO:0000313" key="2">
    <source>
        <dbReference type="Proteomes" id="UP001320148"/>
    </source>
</evidence>
<proteinExistence type="predicted"/>
<evidence type="ECO:0000313" key="1">
    <source>
        <dbReference type="EMBL" id="BCS95313.1"/>
    </source>
</evidence>
<dbReference type="Proteomes" id="UP001320148">
    <property type="component" value="Chromosome"/>
</dbReference>
<protein>
    <submittedName>
        <fullName evidence="1">Uncharacterized protein</fullName>
    </submittedName>
</protein>
<organism evidence="1 2">
    <name type="scientific">Desulfoluna limicola</name>
    <dbReference type="NCBI Taxonomy" id="2810562"/>
    <lineage>
        <taxon>Bacteria</taxon>
        <taxon>Pseudomonadati</taxon>
        <taxon>Thermodesulfobacteriota</taxon>
        <taxon>Desulfobacteria</taxon>
        <taxon>Desulfobacterales</taxon>
        <taxon>Desulfolunaceae</taxon>
        <taxon>Desulfoluna</taxon>
    </lineage>
</organism>
<name>A0ABM7PE01_9BACT</name>